<organism evidence="2 3">
    <name type="scientific">Roseobacter ponti</name>
    <dbReference type="NCBI Taxonomy" id="1891787"/>
    <lineage>
        <taxon>Bacteria</taxon>
        <taxon>Pseudomonadati</taxon>
        <taxon>Pseudomonadota</taxon>
        <taxon>Alphaproteobacteria</taxon>
        <taxon>Rhodobacterales</taxon>
        <taxon>Roseobacteraceae</taxon>
        <taxon>Roseobacter</taxon>
    </lineage>
</organism>
<feature type="domain" description="Glycosyl transferase family 28 C-terminal" evidence="1">
    <location>
        <begin position="576"/>
        <end position="655"/>
    </location>
</feature>
<evidence type="ECO:0000259" key="1">
    <source>
        <dbReference type="Pfam" id="PF04101"/>
    </source>
</evidence>
<name>A0A858ST73_9RHOB</name>
<evidence type="ECO:0000313" key="3">
    <source>
        <dbReference type="Proteomes" id="UP000503308"/>
    </source>
</evidence>
<evidence type="ECO:0000313" key="2">
    <source>
        <dbReference type="EMBL" id="QJF51138.1"/>
    </source>
</evidence>
<dbReference type="PANTHER" id="PTHR21015">
    <property type="entry name" value="UDP-N-ACETYLGLUCOSAMINE--N-ACETYLMURAMYL-(PENTAPEPTIDE) PYROPHOSPHORYL-UNDECAPRENOL N-ACETYLGLUCOSAMINE TRANSFERASE 1"/>
    <property type="match status" value="1"/>
</dbReference>
<protein>
    <recommendedName>
        <fullName evidence="1">Glycosyl transferase family 28 C-terminal domain-containing protein</fullName>
    </recommendedName>
</protein>
<dbReference type="Proteomes" id="UP000503308">
    <property type="component" value="Chromosome"/>
</dbReference>
<accession>A0A858ST73</accession>
<dbReference type="GO" id="GO:0016758">
    <property type="term" value="F:hexosyltransferase activity"/>
    <property type="evidence" value="ECO:0007669"/>
    <property type="project" value="InterPro"/>
</dbReference>
<keyword evidence="3" id="KW-1185">Reference proteome</keyword>
<dbReference type="Gene3D" id="3.40.50.2000">
    <property type="entry name" value="Glycogen Phosphorylase B"/>
    <property type="match status" value="1"/>
</dbReference>
<dbReference type="InterPro" id="IPR007235">
    <property type="entry name" value="Glyco_trans_28_C"/>
</dbReference>
<gene>
    <name evidence="2" type="ORF">G3256_08190</name>
</gene>
<dbReference type="EMBL" id="CP048788">
    <property type="protein sequence ID" value="QJF51138.1"/>
    <property type="molecule type" value="Genomic_DNA"/>
</dbReference>
<reference evidence="2 3" key="1">
    <citation type="submission" date="2020-02" db="EMBL/GenBank/DDBJ databases">
        <title>Genome sequence of Roseobacter ponti.</title>
        <authorList>
            <person name="Hollensteiner J."/>
            <person name="Schneider D."/>
            <person name="Poehlein A."/>
            <person name="Daniel R."/>
        </authorList>
    </citation>
    <scope>NUCLEOTIDE SEQUENCE [LARGE SCALE GENOMIC DNA]</scope>
    <source>
        <strain evidence="2 3">DSM 106830</strain>
    </source>
</reference>
<sequence length="688" mass="74051">MILLCSGQISLRHLDALLLFATGLREAGHSVAIDDRFAPAGMSRHQKFEAVPFLAAPGDVTPDCIVIIAAEDISEEVQTLLRAAPPAPGTPVRAVGYFETPQARINSCNRLAYATGTEPEVINRSTPHSKQLIEAPVVPLITAIAEAPVQSEGARTSLLVYMPDDMLEAEGVLHDLATLRHAPRTDLHILTTAKGKAIIRQSRHAGLSVFGYGELSPSNLLTYADVFAFFGPGIPGERMAFLALIAMGSGKVVIDCTTSAAFKTAGAPALSGPEHAGALAGYLADTVAGSRREIGRRILLDPWLRASDIATLTESLSLRTDPAASPAGRPPATVFFPTNGVGLGHAQRCALIADGLPDGSAVRFAAFPSCTDMLRRRGYDCMPVIPRSDAHEDPFAADLINYLRLRDMLAPGDTLVFDGGFVFDSVYRVVSELKIPAWWIRRGLWQPEHINPNVLERERAFSGVITPDEAFPELNDVYSSGSHVHRVGPVVRTDASSPKQKAALRRRLGKAFNRRVDTLAVSMLGSGMASERTAQVQMMCSLLEERENCLHLIVVWPHAVVASDFAQWHNSFAVRTDQTLSLSAAADLVVSAAGYNSFHELLYAGIPSIMIPNHATYLDDQEKRARAAADRSLARFVAATDLLALQREVDGMLDGTARAEIAAAFAEVPLPERGNTAAAELIRGVSRT</sequence>
<dbReference type="KEGG" id="rpon:G3256_08190"/>
<dbReference type="RefSeq" id="WP_169640353.1">
    <property type="nucleotide sequence ID" value="NZ_CP048788.1"/>
</dbReference>
<dbReference type="SUPFAM" id="SSF53756">
    <property type="entry name" value="UDP-Glycosyltransferase/glycogen phosphorylase"/>
    <property type="match status" value="1"/>
</dbReference>
<proteinExistence type="predicted"/>
<dbReference type="AlphaFoldDB" id="A0A858ST73"/>
<dbReference type="PANTHER" id="PTHR21015:SF22">
    <property type="entry name" value="GLYCOSYLTRANSFERASE"/>
    <property type="match status" value="1"/>
</dbReference>
<dbReference type="Pfam" id="PF04101">
    <property type="entry name" value="Glyco_tran_28_C"/>
    <property type="match status" value="1"/>
</dbReference>